<keyword evidence="3" id="KW-1185">Reference proteome</keyword>
<feature type="region of interest" description="Disordered" evidence="1">
    <location>
        <begin position="248"/>
        <end position="399"/>
    </location>
</feature>
<accession>A0A6A6TEF6</accession>
<evidence type="ECO:0000256" key="1">
    <source>
        <dbReference type="SAM" id="MobiDB-lite"/>
    </source>
</evidence>
<feature type="compositionally biased region" description="Polar residues" evidence="1">
    <location>
        <begin position="313"/>
        <end position="322"/>
    </location>
</feature>
<feature type="region of interest" description="Disordered" evidence="1">
    <location>
        <begin position="115"/>
        <end position="150"/>
    </location>
</feature>
<proteinExistence type="predicted"/>
<evidence type="ECO:0000313" key="3">
    <source>
        <dbReference type="Proteomes" id="UP000799324"/>
    </source>
</evidence>
<dbReference type="EMBL" id="MU004326">
    <property type="protein sequence ID" value="KAF2657293.1"/>
    <property type="molecule type" value="Genomic_DNA"/>
</dbReference>
<evidence type="ECO:0000313" key="2">
    <source>
        <dbReference type="EMBL" id="KAF2657293.1"/>
    </source>
</evidence>
<gene>
    <name evidence="2" type="ORF">K491DRAFT_654893</name>
</gene>
<organism evidence="2 3">
    <name type="scientific">Lophiostoma macrostomum CBS 122681</name>
    <dbReference type="NCBI Taxonomy" id="1314788"/>
    <lineage>
        <taxon>Eukaryota</taxon>
        <taxon>Fungi</taxon>
        <taxon>Dikarya</taxon>
        <taxon>Ascomycota</taxon>
        <taxon>Pezizomycotina</taxon>
        <taxon>Dothideomycetes</taxon>
        <taxon>Pleosporomycetidae</taxon>
        <taxon>Pleosporales</taxon>
        <taxon>Lophiostomataceae</taxon>
        <taxon>Lophiostoma</taxon>
    </lineage>
</organism>
<dbReference type="OrthoDB" id="5327145at2759"/>
<feature type="compositionally biased region" description="Polar residues" evidence="1">
    <location>
        <begin position="359"/>
        <end position="379"/>
    </location>
</feature>
<reference evidence="2" key="1">
    <citation type="journal article" date="2020" name="Stud. Mycol.">
        <title>101 Dothideomycetes genomes: a test case for predicting lifestyles and emergence of pathogens.</title>
        <authorList>
            <person name="Haridas S."/>
            <person name="Albert R."/>
            <person name="Binder M."/>
            <person name="Bloem J."/>
            <person name="Labutti K."/>
            <person name="Salamov A."/>
            <person name="Andreopoulos B."/>
            <person name="Baker S."/>
            <person name="Barry K."/>
            <person name="Bills G."/>
            <person name="Bluhm B."/>
            <person name="Cannon C."/>
            <person name="Castanera R."/>
            <person name="Culley D."/>
            <person name="Daum C."/>
            <person name="Ezra D."/>
            <person name="Gonzalez J."/>
            <person name="Henrissat B."/>
            <person name="Kuo A."/>
            <person name="Liang C."/>
            <person name="Lipzen A."/>
            <person name="Lutzoni F."/>
            <person name="Magnuson J."/>
            <person name="Mondo S."/>
            <person name="Nolan M."/>
            <person name="Ohm R."/>
            <person name="Pangilinan J."/>
            <person name="Park H.-J."/>
            <person name="Ramirez L."/>
            <person name="Alfaro M."/>
            <person name="Sun H."/>
            <person name="Tritt A."/>
            <person name="Yoshinaga Y."/>
            <person name="Zwiers L.-H."/>
            <person name="Turgeon B."/>
            <person name="Goodwin S."/>
            <person name="Spatafora J."/>
            <person name="Crous P."/>
            <person name="Grigoriev I."/>
        </authorList>
    </citation>
    <scope>NUCLEOTIDE SEQUENCE</scope>
    <source>
        <strain evidence="2">CBS 122681</strain>
    </source>
</reference>
<feature type="compositionally biased region" description="Basic residues" evidence="1">
    <location>
        <begin position="130"/>
        <end position="139"/>
    </location>
</feature>
<feature type="compositionally biased region" description="Polar residues" evidence="1">
    <location>
        <begin position="329"/>
        <end position="344"/>
    </location>
</feature>
<name>A0A6A6TEF6_9PLEO</name>
<protein>
    <submittedName>
        <fullName evidence="2">Uncharacterized protein</fullName>
    </submittedName>
</protein>
<dbReference type="Proteomes" id="UP000799324">
    <property type="component" value="Unassembled WGS sequence"/>
</dbReference>
<sequence>MDVLAANDQENLVHSFQAAAAGKPLNAGLKGFGAKTPGNKAPKTPFKISLNDENAVFKGGKSVLKTNGKGGENLLMTTKKGGKFDDNAFVTPAGPRTRAPLGMKTTNAKATAFQTPAPVSGSAKTQKLSPRLRRPKVKVHQPEAQDVEEDDVPEVEYMPPKEVPLPDNLDDDMPPIDWSFPMFKGANMTRKYSAIYANPIEDDGRTRGQREFEEGLARDQKKADERFDEIFSEAMAKEDAELMKSFGVESPKKPAPKAALPKQNVAAPSTIRARSAATALAPAQKKPSYAAPTVAARSRLPTSMLPSRKPTKPSMNPSTSRNAAAVAASKSTIGYAQGRKTGSSPRKPLSNVTRPPPNSIASRRPTTASSNGKAPSTIKSVIAKPRGGFSRSASTASDATLVAPAQESYRTAEDIEHEMRILMLGDDEEDDEDVDKWMESFRSQVQGADPIDEQFEDFQLQMPADF</sequence>
<feature type="compositionally biased region" description="Low complexity" evidence="1">
    <location>
        <begin position="256"/>
        <end position="283"/>
    </location>
</feature>
<dbReference type="AlphaFoldDB" id="A0A6A6TEF6"/>